<keyword evidence="1" id="KW-0677">Repeat</keyword>
<dbReference type="eggNOG" id="KOG1426">
    <property type="taxonomic scope" value="Eukaryota"/>
</dbReference>
<dbReference type="InterPro" id="IPR058923">
    <property type="entry name" value="RCC1-like_dom"/>
</dbReference>
<dbReference type="PRINTS" id="PR00633">
    <property type="entry name" value="RCCNDNSATION"/>
</dbReference>
<dbReference type="PANTHER" id="PTHR22872">
    <property type="entry name" value="BTK-BINDING PROTEIN-RELATED"/>
    <property type="match status" value="1"/>
</dbReference>
<dbReference type="InterPro" id="IPR000408">
    <property type="entry name" value="Reg_chr_condens"/>
</dbReference>
<dbReference type="InterPro" id="IPR051625">
    <property type="entry name" value="Signaling_Regulatory_Domain"/>
</dbReference>
<dbReference type="PaxDb" id="35128-Thaps11302"/>
<dbReference type="PROSITE" id="PS50012">
    <property type="entry name" value="RCC1_3"/>
    <property type="match status" value="6"/>
</dbReference>
<name>B8LDM7_THAPS</name>
<reference evidence="5 6" key="2">
    <citation type="journal article" date="2008" name="Nature">
        <title>The Phaeodactylum genome reveals the evolutionary history of diatom genomes.</title>
        <authorList>
            <person name="Bowler C."/>
            <person name="Allen A.E."/>
            <person name="Badger J.H."/>
            <person name="Grimwood J."/>
            <person name="Jabbari K."/>
            <person name="Kuo A."/>
            <person name="Maheswari U."/>
            <person name="Martens C."/>
            <person name="Maumus F."/>
            <person name="Otillar R.P."/>
            <person name="Rayko E."/>
            <person name="Salamov A."/>
            <person name="Vandepoele K."/>
            <person name="Beszteri B."/>
            <person name="Gruber A."/>
            <person name="Heijde M."/>
            <person name="Katinka M."/>
            <person name="Mock T."/>
            <person name="Valentin K."/>
            <person name="Verret F."/>
            <person name="Berges J.A."/>
            <person name="Brownlee C."/>
            <person name="Cadoret J.P."/>
            <person name="Chiovitti A."/>
            <person name="Choi C.J."/>
            <person name="Coesel S."/>
            <person name="De Martino A."/>
            <person name="Detter J.C."/>
            <person name="Durkin C."/>
            <person name="Falciatore A."/>
            <person name="Fournet J."/>
            <person name="Haruta M."/>
            <person name="Huysman M.J."/>
            <person name="Jenkins B.D."/>
            <person name="Jiroutova K."/>
            <person name="Jorgensen R.E."/>
            <person name="Joubert Y."/>
            <person name="Kaplan A."/>
            <person name="Kroger N."/>
            <person name="Kroth P.G."/>
            <person name="La Roche J."/>
            <person name="Lindquist E."/>
            <person name="Lommer M."/>
            <person name="Martin-Jezequel V."/>
            <person name="Lopez P.J."/>
            <person name="Lucas S."/>
            <person name="Mangogna M."/>
            <person name="McGinnis K."/>
            <person name="Medlin L.K."/>
            <person name="Montsant A."/>
            <person name="Oudot-Le Secq M.P."/>
            <person name="Napoli C."/>
            <person name="Obornik M."/>
            <person name="Parker M.S."/>
            <person name="Petit J.L."/>
            <person name="Porcel B.M."/>
            <person name="Poulsen N."/>
            <person name="Robison M."/>
            <person name="Rychlewski L."/>
            <person name="Rynearson T.A."/>
            <person name="Schmutz J."/>
            <person name="Shapiro H."/>
            <person name="Siaut M."/>
            <person name="Stanley M."/>
            <person name="Sussman M.R."/>
            <person name="Taylor A.R."/>
            <person name="Vardi A."/>
            <person name="von Dassow P."/>
            <person name="Vyverman W."/>
            <person name="Willis A."/>
            <person name="Wyrwicz L.S."/>
            <person name="Rokhsar D.S."/>
            <person name="Weissenbach J."/>
            <person name="Armbrust E.V."/>
            <person name="Green B.R."/>
            <person name="Van de Peer Y."/>
            <person name="Grigoriev I.V."/>
        </authorList>
    </citation>
    <scope>NUCLEOTIDE SEQUENCE [LARGE SCALE GENOMIC DNA]</scope>
    <source>
        <strain evidence="5 6">CCMP1335</strain>
    </source>
</reference>
<accession>B8LDM7</accession>
<dbReference type="AlphaFoldDB" id="B8LDM7"/>
<dbReference type="Gene3D" id="2.130.10.30">
    <property type="entry name" value="Regulator of chromosome condensation 1/beta-lactamase-inhibitor protein II"/>
    <property type="match status" value="2"/>
</dbReference>
<dbReference type="RefSeq" id="XP_002297106.1">
    <property type="nucleotide sequence ID" value="XM_002297070.1"/>
</dbReference>
<dbReference type="Proteomes" id="UP000001449">
    <property type="component" value="Unassembled WGS sequence"/>
</dbReference>
<evidence type="ECO:0000256" key="2">
    <source>
        <dbReference type="PROSITE-ProRule" id="PRU00235"/>
    </source>
</evidence>
<organism evidence="5 6">
    <name type="scientific">Thalassiosira pseudonana</name>
    <name type="common">Marine diatom</name>
    <name type="synonym">Cyclotella nana</name>
    <dbReference type="NCBI Taxonomy" id="35128"/>
    <lineage>
        <taxon>Eukaryota</taxon>
        <taxon>Sar</taxon>
        <taxon>Stramenopiles</taxon>
        <taxon>Ochrophyta</taxon>
        <taxon>Bacillariophyta</taxon>
        <taxon>Coscinodiscophyceae</taxon>
        <taxon>Thalassiosirophycidae</taxon>
        <taxon>Thalassiosirales</taxon>
        <taxon>Thalassiosiraceae</taxon>
        <taxon>Thalassiosira</taxon>
    </lineage>
</organism>
<feature type="coiled-coil region" evidence="3">
    <location>
        <begin position="469"/>
        <end position="589"/>
    </location>
</feature>
<keyword evidence="6" id="KW-1185">Reference proteome</keyword>
<dbReference type="OMA" id="INHIRIV"/>
<dbReference type="EMBL" id="DS999420">
    <property type="protein sequence ID" value="EED86574.1"/>
    <property type="molecule type" value="Genomic_DNA"/>
</dbReference>
<evidence type="ECO:0000256" key="1">
    <source>
        <dbReference type="ARBA" id="ARBA00022737"/>
    </source>
</evidence>
<feature type="repeat" description="RCC1" evidence="2">
    <location>
        <begin position="106"/>
        <end position="157"/>
    </location>
</feature>
<feature type="repeat" description="RCC1" evidence="2">
    <location>
        <begin position="273"/>
        <end position="321"/>
    </location>
</feature>
<dbReference type="InParanoid" id="B8LDM7"/>
<gene>
    <name evidence="5" type="ORF">THAPSDRAFT_11302</name>
</gene>
<feature type="domain" description="RCC1-like" evidence="4">
    <location>
        <begin position="12"/>
        <end position="374"/>
    </location>
</feature>
<feature type="repeat" description="RCC1" evidence="2">
    <location>
        <begin position="322"/>
        <end position="378"/>
    </location>
</feature>
<dbReference type="SUPFAM" id="SSF50985">
    <property type="entry name" value="RCC1/BLIP-II"/>
    <property type="match status" value="1"/>
</dbReference>
<keyword evidence="3" id="KW-0175">Coiled coil</keyword>
<dbReference type="STRING" id="35128.B8LDM7"/>
<feature type="repeat" description="RCC1" evidence="2">
    <location>
        <begin position="158"/>
        <end position="218"/>
    </location>
</feature>
<evidence type="ECO:0000313" key="6">
    <source>
        <dbReference type="Proteomes" id="UP000001449"/>
    </source>
</evidence>
<dbReference type="GeneID" id="7451809"/>
<evidence type="ECO:0000313" key="5">
    <source>
        <dbReference type="EMBL" id="EED86574.1"/>
    </source>
</evidence>
<dbReference type="Pfam" id="PF25390">
    <property type="entry name" value="WD40_RLD"/>
    <property type="match status" value="1"/>
</dbReference>
<dbReference type="InterPro" id="IPR009091">
    <property type="entry name" value="RCC1/BLIP-II"/>
</dbReference>
<proteinExistence type="predicted"/>
<dbReference type="KEGG" id="tps:THAPSDRAFT_11302"/>
<feature type="repeat" description="RCC1" evidence="2">
    <location>
        <begin position="10"/>
        <end position="63"/>
    </location>
</feature>
<reference evidence="5 6" key="1">
    <citation type="journal article" date="2004" name="Science">
        <title>The genome of the diatom Thalassiosira pseudonana: ecology, evolution, and metabolism.</title>
        <authorList>
            <person name="Armbrust E.V."/>
            <person name="Berges J.A."/>
            <person name="Bowler C."/>
            <person name="Green B.R."/>
            <person name="Martinez D."/>
            <person name="Putnam N.H."/>
            <person name="Zhou S."/>
            <person name="Allen A.E."/>
            <person name="Apt K.E."/>
            <person name="Bechner M."/>
            <person name="Brzezinski M.A."/>
            <person name="Chaal B.K."/>
            <person name="Chiovitti A."/>
            <person name="Davis A.K."/>
            <person name="Demarest M.S."/>
            <person name="Detter J.C."/>
            <person name="Glavina T."/>
            <person name="Goodstein D."/>
            <person name="Hadi M.Z."/>
            <person name="Hellsten U."/>
            <person name="Hildebrand M."/>
            <person name="Jenkins B.D."/>
            <person name="Jurka J."/>
            <person name="Kapitonov V.V."/>
            <person name="Kroger N."/>
            <person name="Lau W.W."/>
            <person name="Lane T.W."/>
            <person name="Larimer F.W."/>
            <person name="Lippmeier J.C."/>
            <person name="Lucas S."/>
            <person name="Medina M."/>
            <person name="Montsant A."/>
            <person name="Obornik M."/>
            <person name="Parker M.S."/>
            <person name="Palenik B."/>
            <person name="Pazour G.J."/>
            <person name="Richardson P.M."/>
            <person name="Rynearson T.A."/>
            <person name="Saito M.A."/>
            <person name="Schwartz D.C."/>
            <person name="Thamatrakoln K."/>
            <person name="Valentin K."/>
            <person name="Vardi A."/>
            <person name="Wilkerson F.P."/>
            <person name="Rokhsar D.S."/>
        </authorList>
    </citation>
    <scope>NUCLEOTIDE SEQUENCE [LARGE SCALE GENOMIC DNA]</scope>
    <source>
        <strain evidence="5 6">CCMP1335</strain>
    </source>
</reference>
<evidence type="ECO:0000259" key="4">
    <source>
        <dbReference type="Pfam" id="PF25390"/>
    </source>
</evidence>
<dbReference type="HOGENOM" id="CLU_375332_0_0_1"/>
<protein>
    <recommendedName>
        <fullName evidence="4">RCC1-like domain-containing protein</fullName>
    </recommendedName>
</protein>
<sequence>MSGRFSDYQSSVFTFGSNAHGALGFDQSIKVQLVPRTLDVPVKAANAVHVVAGNGASTLLTDGWEIYSWGKTVGTNNQSVRKLQQLSNVLEVSHGSNHSATVLSSGEVYGWGEMSFLEGLRRKRTIKQPRKLTFDKVQLNAKQVACGDRHVCILQNDGMLMSLGANDAGQLGIGRQSKETKVPINHIRIVIKRCDSLSNVQFKEVACGNNHCVAISAQDGALFSWGWGTNGRLGHMSEEMCYQPTYVEALSGVEPFTRVACGAAHTLAGTQEGDVYGFGWNGHSQVAGGETDCLKPMLCLENQGVVRLSCGFAHSAAISSSGSLFTWGMNDDGQCGVGNEETVPRPTRVEFEDRGGRYEGHVISVACGHSHTVCVLSNYTPSQSDDWFIRLRQYPKSAAIIIRFARFAIFRVRLLALVRCNITTQINTVQESPPAVPSIQSLGEHFDEASLLSYHTSWSDDDCNMHEDEDQSNNELSQRLIEIQQMEEEDIRSKASMSHLRAARKRALLAEQLAEEKQRAQMETDLMRKEDILARNTRAMAKREVDLKRSKIKLEREKKVVNARTARANEQIQKAANRLKLARERKELKTKVLPHVARRLQTRRNNINRKALHTVANTEATSELDLSRLERRQKLIKRREVRLKTQELRQIEASVAKRHQLQAQRESEMRMARLEHIRLAHEQKKIEESKRLRQLQQSAELQKLEREIINLATLRNENNENNATNKYRDLRHWTKSLSGI</sequence>
<evidence type="ECO:0000256" key="3">
    <source>
        <dbReference type="SAM" id="Coils"/>
    </source>
</evidence>
<feature type="repeat" description="RCC1" evidence="2">
    <location>
        <begin position="220"/>
        <end position="272"/>
    </location>
</feature>